<feature type="compositionally biased region" description="Polar residues" evidence="1">
    <location>
        <begin position="1"/>
        <end position="12"/>
    </location>
</feature>
<feature type="compositionally biased region" description="Basic and acidic residues" evidence="1">
    <location>
        <begin position="56"/>
        <end position="78"/>
    </location>
</feature>
<comment type="caution">
    <text evidence="2">The sequence shown here is derived from an EMBL/GenBank/DDBJ whole genome shotgun (WGS) entry which is preliminary data.</text>
</comment>
<feature type="region of interest" description="Disordered" evidence="1">
    <location>
        <begin position="1"/>
        <end position="86"/>
    </location>
</feature>
<evidence type="ECO:0000256" key="1">
    <source>
        <dbReference type="SAM" id="MobiDB-lite"/>
    </source>
</evidence>
<proteinExistence type="predicted"/>
<evidence type="ECO:0000313" key="2">
    <source>
        <dbReference type="EMBL" id="KAK0514193.1"/>
    </source>
</evidence>
<reference evidence="2" key="1">
    <citation type="submission" date="2023-03" db="EMBL/GenBank/DDBJ databases">
        <title>Complete genome of Cladonia borealis.</title>
        <authorList>
            <person name="Park H."/>
        </authorList>
    </citation>
    <scope>NUCLEOTIDE SEQUENCE</scope>
    <source>
        <strain evidence="2">ANT050790</strain>
    </source>
</reference>
<feature type="compositionally biased region" description="Pro residues" evidence="1">
    <location>
        <begin position="24"/>
        <end position="33"/>
    </location>
</feature>
<gene>
    <name evidence="2" type="ORF">JMJ35_002810</name>
</gene>
<protein>
    <submittedName>
        <fullName evidence="2">Uncharacterized protein</fullName>
    </submittedName>
</protein>
<dbReference type="AlphaFoldDB" id="A0AA39R6G3"/>
<dbReference type="EMBL" id="JAFEKC020000005">
    <property type="protein sequence ID" value="KAK0514193.1"/>
    <property type="molecule type" value="Genomic_DNA"/>
</dbReference>
<accession>A0AA39R6G3</accession>
<evidence type="ECO:0000313" key="3">
    <source>
        <dbReference type="Proteomes" id="UP001166286"/>
    </source>
</evidence>
<dbReference type="Proteomes" id="UP001166286">
    <property type="component" value="Unassembled WGS sequence"/>
</dbReference>
<sequence length="156" mass="17344">MDSVATADSSAGISVCEEYNLADRPPPPQPQSPRPEKRPASPHPKPASAPDRHKRAPDEGHNVKTGEAPRGRTRELSVRRKPKSSVLKSATWSNIVLNMPLHSDLLYVADFAKYLGMARTRRDTPSTGEFRNIVFLGWDADYEKEFMDDMGDSPTN</sequence>
<name>A0AA39R6G3_9LECA</name>
<organism evidence="2 3">
    <name type="scientific">Cladonia borealis</name>
    <dbReference type="NCBI Taxonomy" id="184061"/>
    <lineage>
        <taxon>Eukaryota</taxon>
        <taxon>Fungi</taxon>
        <taxon>Dikarya</taxon>
        <taxon>Ascomycota</taxon>
        <taxon>Pezizomycotina</taxon>
        <taxon>Lecanoromycetes</taxon>
        <taxon>OSLEUM clade</taxon>
        <taxon>Lecanoromycetidae</taxon>
        <taxon>Lecanorales</taxon>
        <taxon>Lecanorineae</taxon>
        <taxon>Cladoniaceae</taxon>
        <taxon>Cladonia</taxon>
    </lineage>
</organism>
<keyword evidence="3" id="KW-1185">Reference proteome</keyword>